<organism evidence="2 3">
    <name type="scientific">Triticum urartu</name>
    <name type="common">Red wild einkorn</name>
    <name type="synonym">Crithodium urartu</name>
    <dbReference type="NCBI Taxonomy" id="4572"/>
    <lineage>
        <taxon>Eukaryota</taxon>
        <taxon>Viridiplantae</taxon>
        <taxon>Streptophyta</taxon>
        <taxon>Embryophyta</taxon>
        <taxon>Tracheophyta</taxon>
        <taxon>Spermatophyta</taxon>
        <taxon>Magnoliopsida</taxon>
        <taxon>Liliopsida</taxon>
        <taxon>Poales</taxon>
        <taxon>Poaceae</taxon>
        <taxon>BOP clade</taxon>
        <taxon>Pooideae</taxon>
        <taxon>Triticodae</taxon>
        <taxon>Triticeae</taxon>
        <taxon>Triticinae</taxon>
        <taxon>Triticum</taxon>
    </lineage>
</organism>
<keyword evidence="1" id="KW-1133">Transmembrane helix</keyword>
<accession>A0A8R7Q8P1</accession>
<evidence type="ECO:0000313" key="2">
    <source>
        <dbReference type="EnsemblPlants" id="TuG1812G0400003673.01.T02.cds443152"/>
    </source>
</evidence>
<evidence type="ECO:0000313" key="3">
    <source>
        <dbReference type="Proteomes" id="UP000015106"/>
    </source>
</evidence>
<keyword evidence="1" id="KW-0472">Membrane</keyword>
<name>A0A8R7Q8P1_TRIUA</name>
<dbReference type="AlphaFoldDB" id="A0A8R7Q8P1"/>
<proteinExistence type="predicted"/>
<dbReference type="Proteomes" id="UP000015106">
    <property type="component" value="Chromosome 4"/>
</dbReference>
<keyword evidence="3" id="KW-1185">Reference proteome</keyword>
<evidence type="ECO:0000256" key="1">
    <source>
        <dbReference type="SAM" id="Phobius"/>
    </source>
</evidence>
<keyword evidence="1" id="KW-0812">Transmembrane</keyword>
<reference evidence="3" key="1">
    <citation type="journal article" date="2013" name="Nature">
        <title>Draft genome of the wheat A-genome progenitor Triticum urartu.</title>
        <authorList>
            <person name="Ling H.Q."/>
            <person name="Zhao S."/>
            <person name="Liu D."/>
            <person name="Wang J."/>
            <person name="Sun H."/>
            <person name="Zhang C."/>
            <person name="Fan H."/>
            <person name="Li D."/>
            <person name="Dong L."/>
            <person name="Tao Y."/>
            <person name="Gao C."/>
            <person name="Wu H."/>
            <person name="Li Y."/>
            <person name="Cui Y."/>
            <person name="Guo X."/>
            <person name="Zheng S."/>
            <person name="Wang B."/>
            <person name="Yu K."/>
            <person name="Liang Q."/>
            <person name="Yang W."/>
            <person name="Lou X."/>
            <person name="Chen J."/>
            <person name="Feng M."/>
            <person name="Jian J."/>
            <person name="Zhang X."/>
            <person name="Luo G."/>
            <person name="Jiang Y."/>
            <person name="Liu J."/>
            <person name="Wang Z."/>
            <person name="Sha Y."/>
            <person name="Zhang B."/>
            <person name="Wu H."/>
            <person name="Tang D."/>
            <person name="Shen Q."/>
            <person name="Xue P."/>
            <person name="Zou S."/>
            <person name="Wang X."/>
            <person name="Liu X."/>
            <person name="Wang F."/>
            <person name="Yang Y."/>
            <person name="An X."/>
            <person name="Dong Z."/>
            <person name="Zhang K."/>
            <person name="Zhang X."/>
            <person name="Luo M.C."/>
            <person name="Dvorak J."/>
            <person name="Tong Y."/>
            <person name="Wang J."/>
            <person name="Yang H."/>
            <person name="Li Z."/>
            <person name="Wang D."/>
            <person name="Zhang A."/>
            <person name="Wang J."/>
        </authorList>
    </citation>
    <scope>NUCLEOTIDE SEQUENCE</scope>
    <source>
        <strain evidence="3">cv. G1812</strain>
    </source>
</reference>
<sequence>MGSAFCLQSNLSFFSPWAVHFLNYLVHRSSLVLYSPLLFLACMFFLVCILFSPTGFH</sequence>
<reference evidence="2" key="3">
    <citation type="submission" date="2022-06" db="UniProtKB">
        <authorList>
            <consortium name="EnsemblPlants"/>
        </authorList>
    </citation>
    <scope>IDENTIFICATION</scope>
</reference>
<dbReference type="EnsemblPlants" id="TuG1812G0400003673.01.T02">
    <property type="protein sequence ID" value="TuG1812G0400003673.01.T02.cds443152"/>
    <property type="gene ID" value="TuG1812G0400003673.01"/>
</dbReference>
<dbReference type="Gramene" id="TuG1812G0400003673.01.T02">
    <property type="protein sequence ID" value="TuG1812G0400003673.01.T02.cds443152"/>
    <property type="gene ID" value="TuG1812G0400003673.01"/>
</dbReference>
<feature type="transmembrane region" description="Helical" evidence="1">
    <location>
        <begin position="31"/>
        <end position="51"/>
    </location>
</feature>
<reference evidence="2" key="2">
    <citation type="submission" date="2018-03" db="EMBL/GenBank/DDBJ databases">
        <title>The Triticum urartu genome reveals the dynamic nature of wheat genome evolution.</title>
        <authorList>
            <person name="Ling H."/>
            <person name="Ma B."/>
            <person name="Shi X."/>
            <person name="Liu H."/>
            <person name="Dong L."/>
            <person name="Sun H."/>
            <person name="Cao Y."/>
            <person name="Gao Q."/>
            <person name="Zheng S."/>
            <person name="Li Y."/>
            <person name="Yu Y."/>
            <person name="Du H."/>
            <person name="Qi M."/>
            <person name="Li Y."/>
            <person name="Yu H."/>
            <person name="Cui Y."/>
            <person name="Wang N."/>
            <person name="Chen C."/>
            <person name="Wu H."/>
            <person name="Zhao Y."/>
            <person name="Zhang J."/>
            <person name="Li Y."/>
            <person name="Zhou W."/>
            <person name="Zhang B."/>
            <person name="Hu W."/>
            <person name="Eijk M."/>
            <person name="Tang J."/>
            <person name="Witsenboer H."/>
            <person name="Zhao S."/>
            <person name="Li Z."/>
            <person name="Zhang A."/>
            <person name="Wang D."/>
            <person name="Liang C."/>
        </authorList>
    </citation>
    <scope>NUCLEOTIDE SEQUENCE [LARGE SCALE GENOMIC DNA]</scope>
    <source>
        <strain evidence="2">cv. G1812</strain>
    </source>
</reference>
<protein>
    <submittedName>
        <fullName evidence="2">Uncharacterized protein</fullName>
    </submittedName>
</protein>